<dbReference type="HAMAP" id="MF_00528">
    <property type="entry name" value="Maf"/>
    <property type="match status" value="1"/>
</dbReference>
<proteinExistence type="inferred from homology"/>
<evidence type="ECO:0000256" key="2">
    <source>
        <dbReference type="ARBA" id="ARBA00022801"/>
    </source>
</evidence>
<dbReference type="Gene3D" id="3.90.950.10">
    <property type="match status" value="1"/>
</dbReference>
<reference evidence="4 5" key="1">
    <citation type="submission" date="2018-11" db="EMBL/GenBank/DDBJ databases">
        <title>Gordonia insulae sp. nov., isolated from an island soil.</title>
        <authorList>
            <person name="Kim Y.S."/>
            <person name="Kim S.B."/>
        </authorList>
    </citation>
    <scope>NUCLEOTIDE SEQUENCE [LARGE SCALE GENOMIC DNA]</scope>
    <source>
        <strain evidence="4 5">MMS17-SY073</strain>
    </source>
</reference>
<dbReference type="InterPro" id="IPR003697">
    <property type="entry name" value="Maf-like"/>
</dbReference>
<comment type="subcellular location">
    <subcellularLocation>
        <location evidence="3">Cytoplasm</location>
    </subcellularLocation>
</comment>
<name>A0A3G8JIC4_9ACTN</name>
<dbReference type="NCBIfam" id="TIGR00172">
    <property type="entry name" value="maf"/>
    <property type="match status" value="1"/>
</dbReference>
<keyword evidence="5" id="KW-1185">Reference proteome</keyword>
<feature type="active site" description="Proton acceptor" evidence="3">
    <location>
        <position position="82"/>
    </location>
</feature>
<sequence length="216" mass="22362">MTTTSVVLGSASPARLRVLRDAGLDPRVIVSDVDEDALLATLGDAPPAEVVVRLAGAKADAVVAAVLSGDRDSSDVVVLTCDSMLLLDGRLSGKPHTVPAARDQWRRMRGRSGQLLTGHQVTRINASRVVGTAQASASTTIHFADIDDPTIDAYAATGEPLAVAGAFTLDGLGGWFVDAIDGDPSSVIGIGLPTVRRLLDEVGIDVTTLWRLGSSA</sequence>
<dbReference type="Proteomes" id="UP000271469">
    <property type="component" value="Chromosome"/>
</dbReference>
<dbReference type="PIRSF" id="PIRSF006305">
    <property type="entry name" value="Maf"/>
    <property type="match status" value="1"/>
</dbReference>
<dbReference type="PANTHER" id="PTHR43213:SF5">
    <property type="entry name" value="BIFUNCTIONAL DTTP_UTP PYROPHOSPHATASE_METHYLTRANSFERASE PROTEIN-RELATED"/>
    <property type="match status" value="1"/>
</dbReference>
<dbReference type="KEGG" id="gom:D7316_01428"/>
<dbReference type="InterPro" id="IPR029001">
    <property type="entry name" value="ITPase-like_fam"/>
</dbReference>
<dbReference type="GO" id="GO:0009117">
    <property type="term" value="P:nucleotide metabolic process"/>
    <property type="evidence" value="ECO:0007669"/>
    <property type="project" value="UniProtKB-KW"/>
</dbReference>
<comment type="catalytic activity">
    <reaction evidence="3">
        <text>a ribonucleoside 5'-triphosphate + H2O = a ribonucleoside 5'-phosphate + diphosphate + H(+)</text>
        <dbReference type="Rhea" id="RHEA:23996"/>
        <dbReference type="ChEBI" id="CHEBI:15377"/>
        <dbReference type="ChEBI" id="CHEBI:15378"/>
        <dbReference type="ChEBI" id="CHEBI:33019"/>
        <dbReference type="ChEBI" id="CHEBI:58043"/>
        <dbReference type="ChEBI" id="CHEBI:61557"/>
        <dbReference type="EC" id="3.6.1.9"/>
    </reaction>
</comment>
<keyword evidence="3" id="KW-0963">Cytoplasm</keyword>
<evidence type="ECO:0000256" key="1">
    <source>
        <dbReference type="ARBA" id="ARBA00001968"/>
    </source>
</evidence>
<comment type="caution">
    <text evidence="3">Lacks conserved residue(s) required for the propagation of feature annotation.</text>
</comment>
<gene>
    <name evidence="4" type="ORF">D7316_01428</name>
</gene>
<evidence type="ECO:0000256" key="3">
    <source>
        <dbReference type="HAMAP-Rule" id="MF_00528"/>
    </source>
</evidence>
<dbReference type="GO" id="GO:0047429">
    <property type="term" value="F:nucleoside triphosphate diphosphatase activity"/>
    <property type="evidence" value="ECO:0007669"/>
    <property type="project" value="UniProtKB-EC"/>
</dbReference>
<keyword evidence="3" id="KW-0546">Nucleotide metabolism</keyword>
<dbReference type="CDD" id="cd00555">
    <property type="entry name" value="Maf"/>
    <property type="match status" value="1"/>
</dbReference>
<protein>
    <recommendedName>
        <fullName evidence="3">Nucleoside triphosphate pyrophosphatase</fullName>
        <ecNumber evidence="3">3.6.1.9</ecNumber>
    </recommendedName>
    <alternativeName>
        <fullName evidence="3">Nucleotide pyrophosphatase</fullName>
        <shortName evidence="3">Nucleotide PPase</shortName>
    </alternativeName>
</protein>
<comment type="catalytic activity">
    <reaction evidence="3">
        <text>a 2'-deoxyribonucleoside 5'-triphosphate + H2O = a 2'-deoxyribonucleoside 5'-phosphate + diphosphate + H(+)</text>
        <dbReference type="Rhea" id="RHEA:44644"/>
        <dbReference type="ChEBI" id="CHEBI:15377"/>
        <dbReference type="ChEBI" id="CHEBI:15378"/>
        <dbReference type="ChEBI" id="CHEBI:33019"/>
        <dbReference type="ChEBI" id="CHEBI:61560"/>
        <dbReference type="ChEBI" id="CHEBI:65317"/>
        <dbReference type="EC" id="3.6.1.9"/>
    </reaction>
</comment>
<organism evidence="4 5">
    <name type="scientific">Gordonia insulae</name>
    <dbReference type="NCBI Taxonomy" id="2420509"/>
    <lineage>
        <taxon>Bacteria</taxon>
        <taxon>Bacillati</taxon>
        <taxon>Actinomycetota</taxon>
        <taxon>Actinomycetes</taxon>
        <taxon>Mycobacteriales</taxon>
        <taxon>Gordoniaceae</taxon>
        <taxon>Gordonia</taxon>
    </lineage>
</organism>
<dbReference type="SUPFAM" id="SSF52972">
    <property type="entry name" value="ITPase-like"/>
    <property type="match status" value="1"/>
</dbReference>
<dbReference type="EMBL" id="CP033972">
    <property type="protein sequence ID" value="AZG44837.1"/>
    <property type="molecule type" value="Genomic_DNA"/>
</dbReference>
<comment type="similarity">
    <text evidence="3">Belongs to the Maf family.</text>
</comment>
<dbReference type="EC" id="3.6.1.9" evidence="3"/>
<dbReference type="AlphaFoldDB" id="A0A3G8JIC4"/>
<comment type="cofactor">
    <cofactor evidence="1 3">
        <name>a divalent metal cation</name>
        <dbReference type="ChEBI" id="CHEBI:60240"/>
    </cofactor>
</comment>
<dbReference type="Pfam" id="PF02545">
    <property type="entry name" value="Maf"/>
    <property type="match status" value="1"/>
</dbReference>
<evidence type="ECO:0000313" key="5">
    <source>
        <dbReference type="Proteomes" id="UP000271469"/>
    </source>
</evidence>
<keyword evidence="2 3" id="KW-0378">Hydrolase</keyword>
<evidence type="ECO:0000313" key="4">
    <source>
        <dbReference type="EMBL" id="AZG44837.1"/>
    </source>
</evidence>
<dbReference type="GO" id="GO:0005737">
    <property type="term" value="C:cytoplasm"/>
    <property type="evidence" value="ECO:0007669"/>
    <property type="project" value="UniProtKB-SubCell"/>
</dbReference>
<comment type="function">
    <text evidence="3">Nucleoside triphosphate pyrophosphatase. May have a dual role in cell division arrest and in preventing the incorporation of modified nucleotides into cellular nucleic acids.</text>
</comment>
<dbReference type="PANTHER" id="PTHR43213">
    <property type="entry name" value="BIFUNCTIONAL DTTP/UTP PYROPHOSPHATASE/METHYLTRANSFERASE PROTEIN-RELATED"/>
    <property type="match status" value="1"/>
</dbReference>
<accession>A0A3G8JIC4</accession>